<keyword evidence="2" id="KW-1003">Cell membrane</keyword>
<feature type="transmembrane region" description="Helical" evidence="6">
    <location>
        <begin position="85"/>
        <end position="108"/>
    </location>
</feature>
<keyword evidence="8" id="KW-1185">Reference proteome</keyword>
<evidence type="ECO:0000313" key="7">
    <source>
        <dbReference type="EMBL" id="MBB6050525.1"/>
    </source>
</evidence>
<evidence type="ECO:0000256" key="3">
    <source>
        <dbReference type="ARBA" id="ARBA00022692"/>
    </source>
</evidence>
<dbReference type="PANTHER" id="PTHR32196">
    <property type="entry name" value="ABC TRANSPORTER PERMEASE PROTEIN YPHD-RELATED-RELATED"/>
    <property type="match status" value="1"/>
</dbReference>
<dbReference type="RefSeq" id="WP_184195645.1">
    <property type="nucleotide sequence ID" value="NZ_JACHGW010000002.1"/>
</dbReference>
<organism evidence="7 8">
    <name type="scientific">Armatimonas rosea</name>
    <dbReference type="NCBI Taxonomy" id="685828"/>
    <lineage>
        <taxon>Bacteria</taxon>
        <taxon>Bacillati</taxon>
        <taxon>Armatimonadota</taxon>
        <taxon>Armatimonadia</taxon>
        <taxon>Armatimonadales</taxon>
        <taxon>Armatimonadaceae</taxon>
        <taxon>Armatimonas</taxon>
    </lineage>
</organism>
<accession>A0A7W9SPP7</accession>
<protein>
    <submittedName>
        <fullName evidence="7">L-arabinose transport system permease protein</fullName>
    </submittedName>
</protein>
<keyword evidence="3 6" id="KW-0812">Transmembrane</keyword>
<feature type="transmembrane region" description="Helical" evidence="6">
    <location>
        <begin position="62"/>
        <end position="79"/>
    </location>
</feature>
<name>A0A7W9SPP7_ARMRO</name>
<sequence>MKKLWQQNGMLLVCALLFLVLSFTVPNFATVENAKGLTMSVTTVGIVACTMLFCLAAGDFDLSVGSVVALAGVVAATVINKTNSIPLAIAIPIALGFGIGAVNGFVIARLGINALITTLATMQIVRGIARLLADGSSIGISNEAFGKLGQLKLLEFQSPVWVMVLCFVVFGLLLNKTIYGRNTLAIGGNAEAARLSGVNVARTKILIFAVQGAIAALAGVLLASRVSSGQPNTSEGLELQVISGCVLGGVSLTGGVGTISGMIVGVLIMGAVQNAMNLLNIPTFWQLVASGAILLTAVLLDKLKNRRRV</sequence>
<keyword evidence="4 6" id="KW-1133">Transmembrane helix</keyword>
<dbReference type="NCBIfam" id="NF008441">
    <property type="entry name" value="PRK11285.1"/>
    <property type="match status" value="1"/>
</dbReference>
<reference evidence="7 8" key="1">
    <citation type="submission" date="2020-08" db="EMBL/GenBank/DDBJ databases">
        <title>Genomic Encyclopedia of Type Strains, Phase IV (KMG-IV): sequencing the most valuable type-strain genomes for metagenomic binning, comparative biology and taxonomic classification.</title>
        <authorList>
            <person name="Goeker M."/>
        </authorList>
    </citation>
    <scope>NUCLEOTIDE SEQUENCE [LARGE SCALE GENOMIC DNA]</scope>
    <source>
        <strain evidence="7 8">DSM 23562</strain>
    </source>
</reference>
<evidence type="ECO:0000256" key="6">
    <source>
        <dbReference type="SAM" id="Phobius"/>
    </source>
</evidence>
<dbReference type="AlphaFoldDB" id="A0A7W9SPP7"/>
<feature type="transmembrane region" description="Helical" evidence="6">
    <location>
        <begin position="205"/>
        <end position="224"/>
    </location>
</feature>
<feature type="transmembrane region" description="Helical" evidence="6">
    <location>
        <begin position="160"/>
        <end position="179"/>
    </location>
</feature>
<dbReference type="GO" id="GO:0022857">
    <property type="term" value="F:transmembrane transporter activity"/>
    <property type="evidence" value="ECO:0007669"/>
    <property type="project" value="InterPro"/>
</dbReference>
<dbReference type="Proteomes" id="UP000520814">
    <property type="component" value="Unassembled WGS sequence"/>
</dbReference>
<evidence type="ECO:0000256" key="1">
    <source>
        <dbReference type="ARBA" id="ARBA00004651"/>
    </source>
</evidence>
<keyword evidence="5 6" id="KW-0472">Membrane</keyword>
<evidence type="ECO:0000256" key="4">
    <source>
        <dbReference type="ARBA" id="ARBA00022989"/>
    </source>
</evidence>
<proteinExistence type="predicted"/>
<dbReference type="PANTHER" id="PTHR32196:SF37">
    <property type="entry name" value="L-ARABINOSE TRANSPORT SYSTEM PERMEASE PROTEIN ARAH"/>
    <property type="match status" value="1"/>
</dbReference>
<dbReference type="GO" id="GO:0005886">
    <property type="term" value="C:plasma membrane"/>
    <property type="evidence" value="ECO:0007669"/>
    <property type="project" value="UniProtKB-SubCell"/>
</dbReference>
<dbReference type="EMBL" id="JACHGW010000002">
    <property type="protein sequence ID" value="MBB6050525.1"/>
    <property type="molecule type" value="Genomic_DNA"/>
</dbReference>
<comment type="subcellular location">
    <subcellularLocation>
        <location evidence="1">Cell membrane</location>
        <topology evidence="1">Multi-pass membrane protein</topology>
    </subcellularLocation>
</comment>
<feature type="transmembrane region" description="Helical" evidence="6">
    <location>
        <begin position="36"/>
        <end position="55"/>
    </location>
</feature>
<comment type="caution">
    <text evidence="7">The sequence shown here is derived from an EMBL/GenBank/DDBJ whole genome shotgun (WGS) entry which is preliminary data.</text>
</comment>
<feature type="transmembrane region" description="Helical" evidence="6">
    <location>
        <begin position="283"/>
        <end position="300"/>
    </location>
</feature>
<dbReference type="Pfam" id="PF02653">
    <property type="entry name" value="BPD_transp_2"/>
    <property type="match status" value="1"/>
</dbReference>
<dbReference type="InterPro" id="IPR001851">
    <property type="entry name" value="ABC_transp_permease"/>
</dbReference>
<evidence type="ECO:0000256" key="5">
    <source>
        <dbReference type="ARBA" id="ARBA00023136"/>
    </source>
</evidence>
<feature type="transmembrane region" description="Helical" evidence="6">
    <location>
        <begin position="245"/>
        <end position="271"/>
    </location>
</feature>
<evidence type="ECO:0000313" key="8">
    <source>
        <dbReference type="Proteomes" id="UP000520814"/>
    </source>
</evidence>
<dbReference type="CDD" id="cd06579">
    <property type="entry name" value="TM_PBP1_transp_AraH_like"/>
    <property type="match status" value="1"/>
</dbReference>
<gene>
    <name evidence="7" type="ORF">HNQ39_002316</name>
</gene>
<evidence type="ECO:0000256" key="2">
    <source>
        <dbReference type="ARBA" id="ARBA00022475"/>
    </source>
</evidence>